<accession>A0A9W7F2J8</accession>
<dbReference type="AlphaFoldDB" id="A0A9W7F2J8"/>
<keyword evidence="3" id="KW-1185">Reference proteome</keyword>
<name>A0A9W7F2J8_9STRA</name>
<evidence type="ECO:0000256" key="1">
    <source>
        <dbReference type="SAM" id="MobiDB-lite"/>
    </source>
</evidence>
<dbReference type="OrthoDB" id="10261556at2759"/>
<proteinExistence type="predicted"/>
<dbReference type="Gene3D" id="3.30.420.10">
    <property type="entry name" value="Ribonuclease H-like superfamily/Ribonuclease H"/>
    <property type="match status" value="1"/>
</dbReference>
<feature type="region of interest" description="Disordered" evidence="1">
    <location>
        <begin position="138"/>
        <end position="158"/>
    </location>
</feature>
<dbReference type="SUPFAM" id="SSF53098">
    <property type="entry name" value="Ribonuclease H-like"/>
    <property type="match status" value="1"/>
</dbReference>
<sequence length="179" mass="20841">MTLAILGIELEKSRRIMLSDWSEKLDEEQMEYACRDAWAGGRVFERLREVWSEVFGEEVLEEIVGMQMNVVELERRRKNRRLAKGNISKLKMQGIGFNSVAAKPHRKVLSENRPEEVPVFQIDNVVWPERVPKSLREPWCGNSKTKKKKTSEPYMPQSDMTQDELDIIAHVIENINNIS</sequence>
<evidence type="ECO:0000313" key="3">
    <source>
        <dbReference type="Proteomes" id="UP001165122"/>
    </source>
</evidence>
<reference evidence="3" key="1">
    <citation type="journal article" date="2023" name="Commun. Biol.">
        <title>Genome analysis of Parmales, the sister group of diatoms, reveals the evolutionary specialization of diatoms from phago-mixotrophs to photoautotrophs.</title>
        <authorList>
            <person name="Ban H."/>
            <person name="Sato S."/>
            <person name="Yoshikawa S."/>
            <person name="Yamada K."/>
            <person name="Nakamura Y."/>
            <person name="Ichinomiya M."/>
            <person name="Sato N."/>
            <person name="Blanc-Mathieu R."/>
            <person name="Endo H."/>
            <person name="Kuwata A."/>
            <person name="Ogata H."/>
        </authorList>
    </citation>
    <scope>NUCLEOTIDE SEQUENCE [LARGE SCALE GENOMIC DNA]</scope>
    <source>
        <strain evidence="3">NIES 3700</strain>
    </source>
</reference>
<dbReference type="EMBL" id="BRXW01000033">
    <property type="protein sequence ID" value="GMI01285.1"/>
    <property type="molecule type" value="Genomic_DNA"/>
</dbReference>
<dbReference type="InterPro" id="IPR036397">
    <property type="entry name" value="RNaseH_sf"/>
</dbReference>
<gene>
    <name evidence="2" type="ORF">TrLO_g1111</name>
</gene>
<comment type="caution">
    <text evidence="2">The sequence shown here is derived from an EMBL/GenBank/DDBJ whole genome shotgun (WGS) entry which is preliminary data.</text>
</comment>
<dbReference type="Proteomes" id="UP001165122">
    <property type="component" value="Unassembled WGS sequence"/>
</dbReference>
<protein>
    <submittedName>
        <fullName evidence="2">Uncharacterized protein</fullName>
    </submittedName>
</protein>
<dbReference type="GO" id="GO:0003676">
    <property type="term" value="F:nucleic acid binding"/>
    <property type="evidence" value="ECO:0007669"/>
    <property type="project" value="InterPro"/>
</dbReference>
<dbReference type="InterPro" id="IPR012337">
    <property type="entry name" value="RNaseH-like_sf"/>
</dbReference>
<organism evidence="2 3">
    <name type="scientific">Triparma laevis f. longispina</name>
    <dbReference type="NCBI Taxonomy" id="1714387"/>
    <lineage>
        <taxon>Eukaryota</taxon>
        <taxon>Sar</taxon>
        <taxon>Stramenopiles</taxon>
        <taxon>Ochrophyta</taxon>
        <taxon>Bolidophyceae</taxon>
        <taxon>Parmales</taxon>
        <taxon>Triparmaceae</taxon>
        <taxon>Triparma</taxon>
    </lineage>
</organism>
<evidence type="ECO:0000313" key="2">
    <source>
        <dbReference type="EMBL" id="GMI01285.1"/>
    </source>
</evidence>